<evidence type="ECO:0000256" key="15">
    <source>
        <dbReference type="PIRSR" id="PIRSR602401-1"/>
    </source>
</evidence>
<dbReference type="EC" id="1.14.14.1" evidence="5"/>
<evidence type="ECO:0000256" key="1">
    <source>
        <dbReference type="ARBA" id="ARBA00001971"/>
    </source>
</evidence>
<keyword evidence="12 16" id="KW-0503">Monooxygenase</keyword>
<dbReference type="InterPro" id="IPR001128">
    <property type="entry name" value="Cyt_P450"/>
</dbReference>
<keyword evidence="6 15" id="KW-0349">Heme</keyword>
<comment type="cofactor">
    <cofactor evidence="1 15">
        <name>heme</name>
        <dbReference type="ChEBI" id="CHEBI:30413"/>
    </cofactor>
</comment>
<evidence type="ECO:0000313" key="17">
    <source>
        <dbReference type="EMBL" id="GBP46137.1"/>
    </source>
</evidence>
<comment type="catalytic activity">
    <reaction evidence="14">
        <text>an organic molecule + reduced [NADPH--hemoprotein reductase] + O2 = an alcohol + oxidized [NADPH--hemoprotein reductase] + H2O + H(+)</text>
        <dbReference type="Rhea" id="RHEA:17149"/>
        <dbReference type="Rhea" id="RHEA-COMP:11964"/>
        <dbReference type="Rhea" id="RHEA-COMP:11965"/>
        <dbReference type="ChEBI" id="CHEBI:15377"/>
        <dbReference type="ChEBI" id="CHEBI:15378"/>
        <dbReference type="ChEBI" id="CHEBI:15379"/>
        <dbReference type="ChEBI" id="CHEBI:30879"/>
        <dbReference type="ChEBI" id="CHEBI:57618"/>
        <dbReference type="ChEBI" id="CHEBI:58210"/>
        <dbReference type="ChEBI" id="CHEBI:142491"/>
        <dbReference type="EC" id="1.14.14.1"/>
    </reaction>
</comment>
<comment type="similarity">
    <text evidence="4 16">Belongs to the cytochrome P450 family.</text>
</comment>
<evidence type="ECO:0000256" key="5">
    <source>
        <dbReference type="ARBA" id="ARBA00012109"/>
    </source>
</evidence>
<keyword evidence="11 15" id="KW-0408">Iron</keyword>
<dbReference type="GO" id="GO:0005506">
    <property type="term" value="F:iron ion binding"/>
    <property type="evidence" value="ECO:0007669"/>
    <property type="project" value="InterPro"/>
</dbReference>
<evidence type="ECO:0000256" key="16">
    <source>
        <dbReference type="RuleBase" id="RU000461"/>
    </source>
</evidence>
<dbReference type="FunFam" id="1.10.630.10:FF:000182">
    <property type="entry name" value="Cytochrome P450 3A4"/>
    <property type="match status" value="1"/>
</dbReference>
<evidence type="ECO:0000256" key="2">
    <source>
        <dbReference type="ARBA" id="ARBA00004174"/>
    </source>
</evidence>
<evidence type="ECO:0000256" key="7">
    <source>
        <dbReference type="ARBA" id="ARBA00022723"/>
    </source>
</evidence>
<dbReference type="PRINTS" id="PR00463">
    <property type="entry name" value="EP450I"/>
</dbReference>
<evidence type="ECO:0000256" key="8">
    <source>
        <dbReference type="ARBA" id="ARBA00022824"/>
    </source>
</evidence>
<dbReference type="PROSITE" id="PS00086">
    <property type="entry name" value="CYTOCHROME_P450"/>
    <property type="match status" value="1"/>
</dbReference>
<dbReference type="AlphaFoldDB" id="A0A4C1W7P6"/>
<dbReference type="InterPro" id="IPR050476">
    <property type="entry name" value="Insect_CytP450_Detox"/>
</dbReference>
<evidence type="ECO:0000256" key="13">
    <source>
        <dbReference type="ARBA" id="ARBA00023136"/>
    </source>
</evidence>
<keyword evidence="10 16" id="KW-0560">Oxidoreductase</keyword>
<evidence type="ECO:0000256" key="9">
    <source>
        <dbReference type="ARBA" id="ARBA00022848"/>
    </source>
</evidence>
<proteinExistence type="inferred from homology"/>
<name>A0A4C1W7P6_EUMVA</name>
<sequence>MELHTKGVLVLVGLSWLYTRWQRVRRFWAERGVPHTPPNPVLGSLAFLRYENPSEWMRRQIKVHPEPYFGMWCFWKPALVVQSPELARRVLVKDADVFRDRFLSSGTSDPIGALNVFTVNDPLWTTVRRKLTAAFTAAKLRAVQPLLEEKTADLLDRIRRDYLDGKNSDKLSLKDLYADYTTDIISTAAFGLEGHATRTGDSPMRAITKEFSTYRLSRTAAWISIFFAPYLVNPFGFTFFPKKATDFFRDVFTRIVAQRGGWEAGAKDTEKRDLVDVLLRLRQGDTDSQEITEDVVLAQAAIFLQGGFETTAVALSFMTYELAYNPHIQERLFDELNEARSQGKLDPKNVVDLPYLSSVIKAMGWLDRIAGQDYKVDDKLTIPRGTPVYVNAVGMHFSPEYFPDPFKFDPDRFLPENEGNIKPYSYMPFGDGPRNCIGMRFAQQTLRYVVPALVLKYQFKPLDGAPLPSEVGIDNKALFLTPGRRLAVRFVPRA</sequence>
<dbReference type="PANTHER" id="PTHR24292">
    <property type="entry name" value="CYTOCHROME P450"/>
    <property type="match status" value="1"/>
</dbReference>
<evidence type="ECO:0000256" key="11">
    <source>
        <dbReference type="ARBA" id="ARBA00023004"/>
    </source>
</evidence>
<evidence type="ECO:0000256" key="12">
    <source>
        <dbReference type="ARBA" id="ARBA00023033"/>
    </source>
</evidence>
<organism evidence="17 18">
    <name type="scientific">Eumeta variegata</name>
    <name type="common">Bagworm moth</name>
    <name type="synonym">Eumeta japonica</name>
    <dbReference type="NCBI Taxonomy" id="151549"/>
    <lineage>
        <taxon>Eukaryota</taxon>
        <taxon>Metazoa</taxon>
        <taxon>Ecdysozoa</taxon>
        <taxon>Arthropoda</taxon>
        <taxon>Hexapoda</taxon>
        <taxon>Insecta</taxon>
        <taxon>Pterygota</taxon>
        <taxon>Neoptera</taxon>
        <taxon>Endopterygota</taxon>
        <taxon>Lepidoptera</taxon>
        <taxon>Glossata</taxon>
        <taxon>Ditrysia</taxon>
        <taxon>Tineoidea</taxon>
        <taxon>Psychidae</taxon>
        <taxon>Oiketicinae</taxon>
        <taxon>Eumeta</taxon>
    </lineage>
</organism>
<dbReference type="InterPro" id="IPR036396">
    <property type="entry name" value="Cyt_P450_sf"/>
</dbReference>
<reference evidence="17 18" key="1">
    <citation type="journal article" date="2019" name="Commun. Biol.">
        <title>The bagworm genome reveals a unique fibroin gene that provides high tensile strength.</title>
        <authorList>
            <person name="Kono N."/>
            <person name="Nakamura H."/>
            <person name="Ohtoshi R."/>
            <person name="Tomita M."/>
            <person name="Numata K."/>
            <person name="Arakawa K."/>
        </authorList>
    </citation>
    <scope>NUCLEOTIDE SEQUENCE [LARGE SCALE GENOMIC DNA]</scope>
</reference>
<dbReference type="OrthoDB" id="2789670at2759"/>
<dbReference type="Proteomes" id="UP000299102">
    <property type="component" value="Unassembled WGS sequence"/>
</dbReference>
<dbReference type="SUPFAM" id="SSF48264">
    <property type="entry name" value="Cytochrome P450"/>
    <property type="match status" value="1"/>
</dbReference>
<evidence type="ECO:0000256" key="3">
    <source>
        <dbReference type="ARBA" id="ARBA00004406"/>
    </source>
</evidence>
<dbReference type="GO" id="GO:0016712">
    <property type="term" value="F:oxidoreductase activity, acting on paired donors, with incorporation or reduction of molecular oxygen, reduced flavin or flavoprotein as one donor, and incorporation of one atom of oxygen"/>
    <property type="evidence" value="ECO:0007669"/>
    <property type="project" value="UniProtKB-EC"/>
</dbReference>
<accession>A0A4C1W7P6</accession>
<dbReference type="PANTHER" id="PTHR24292:SF54">
    <property type="entry name" value="CYP9F3-RELATED"/>
    <property type="match status" value="1"/>
</dbReference>
<dbReference type="PRINTS" id="PR00385">
    <property type="entry name" value="P450"/>
</dbReference>
<evidence type="ECO:0000256" key="4">
    <source>
        <dbReference type="ARBA" id="ARBA00010617"/>
    </source>
</evidence>
<keyword evidence="9" id="KW-0492">Microsome</keyword>
<evidence type="ECO:0000256" key="10">
    <source>
        <dbReference type="ARBA" id="ARBA00023002"/>
    </source>
</evidence>
<dbReference type="EMBL" id="BGZK01000477">
    <property type="protein sequence ID" value="GBP46137.1"/>
    <property type="molecule type" value="Genomic_DNA"/>
</dbReference>
<dbReference type="GO" id="GO:0005789">
    <property type="term" value="C:endoplasmic reticulum membrane"/>
    <property type="evidence" value="ECO:0007669"/>
    <property type="project" value="UniProtKB-SubCell"/>
</dbReference>
<evidence type="ECO:0000256" key="6">
    <source>
        <dbReference type="ARBA" id="ARBA00022617"/>
    </source>
</evidence>
<gene>
    <name evidence="17" type="primary">CYP6K1</name>
    <name evidence="17" type="ORF">EVAR_26582_1</name>
</gene>
<feature type="binding site" description="axial binding residue" evidence="15">
    <location>
        <position position="436"/>
    </location>
    <ligand>
        <name>heme</name>
        <dbReference type="ChEBI" id="CHEBI:30413"/>
    </ligand>
    <ligandPart>
        <name>Fe</name>
        <dbReference type="ChEBI" id="CHEBI:18248"/>
    </ligandPart>
</feature>
<keyword evidence="13" id="KW-0472">Membrane</keyword>
<keyword evidence="18" id="KW-1185">Reference proteome</keyword>
<evidence type="ECO:0000313" key="18">
    <source>
        <dbReference type="Proteomes" id="UP000299102"/>
    </source>
</evidence>
<dbReference type="InterPro" id="IPR017972">
    <property type="entry name" value="Cyt_P450_CS"/>
</dbReference>
<dbReference type="InterPro" id="IPR002401">
    <property type="entry name" value="Cyt_P450_E_grp-I"/>
</dbReference>
<dbReference type="Gene3D" id="1.10.630.10">
    <property type="entry name" value="Cytochrome P450"/>
    <property type="match status" value="1"/>
</dbReference>
<dbReference type="CDD" id="cd11056">
    <property type="entry name" value="CYP6-like"/>
    <property type="match status" value="1"/>
</dbReference>
<keyword evidence="8" id="KW-0256">Endoplasmic reticulum</keyword>
<dbReference type="GO" id="GO:0020037">
    <property type="term" value="F:heme binding"/>
    <property type="evidence" value="ECO:0007669"/>
    <property type="project" value="InterPro"/>
</dbReference>
<protein>
    <recommendedName>
        <fullName evidence="5">unspecific monooxygenase</fullName>
        <ecNumber evidence="5">1.14.14.1</ecNumber>
    </recommendedName>
</protein>
<dbReference type="Pfam" id="PF00067">
    <property type="entry name" value="p450"/>
    <property type="match status" value="1"/>
</dbReference>
<comment type="caution">
    <text evidence="17">The sequence shown here is derived from an EMBL/GenBank/DDBJ whole genome shotgun (WGS) entry which is preliminary data.</text>
</comment>
<comment type="subcellular location">
    <subcellularLocation>
        <location evidence="3">Endoplasmic reticulum membrane</location>
        <topology evidence="3">Peripheral membrane protein</topology>
    </subcellularLocation>
    <subcellularLocation>
        <location evidence="2">Microsome membrane</location>
        <topology evidence="2">Peripheral membrane protein</topology>
    </subcellularLocation>
</comment>
<keyword evidence="7 15" id="KW-0479">Metal-binding</keyword>
<dbReference type="STRING" id="151549.A0A4C1W7P6"/>
<evidence type="ECO:0000256" key="14">
    <source>
        <dbReference type="ARBA" id="ARBA00047827"/>
    </source>
</evidence>